<feature type="non-terminal residue" evidence="12">
    <location>
        <position position="248"/>
    </location>
</feature>
<evidence type="ECO:0000256" key="5">
    <source>
        <dbReference type="ARBA" id="ARBA00022485"/>
    </source>
</evidence>
<comment type="cofactor">
    <cofactor evidence="1">
        <name>[4Fe-4S] cluster</name>
        <dbReference type="ChEBI" id="CHEBI:49883"/>
    </cofactor>
</comment>
<gene>
    <name evidence="12" type="ORF">S06H3_29768</name>
</gene>
<evidence type="ECO:0000256" key="6">
    <source>
        <dbReference type="ARBA" id="ARBA00022596"/>
    </source>
</evidence>
<comment type="caution">
    <text evidence="12">The sequence shown here is derived from an EMBL/GenBank/DDBJ whole genome shotgun (WGS) entry which is preliminary data.</text>
</comment>
<keyword evidence="6" id="KW-0533">Nickel</keyword>
<keyword evidence="9" id="KW-0408">Iron</keyword>
<comment type="catalytic activity">
    <reaction evidence="11">
        <text>CO + 2 oxidized [2Fe-2S]-[ferredoxin] + H2O = 2 reduced [2Fe-2S]-[ferredoxin] + CO2 + 2 H(+)</text>
        <dbReference type="Rhea" id="RHEA:21040"/>
        <dbReference type="Rhea" id="RHEA-COMP:10000"/>
        <dbReference type="Rhea" id="RHEA-COMP:10001"/>
        <dbReference type="ChEBI" id="CHEBI:15377"/>
        <dbReference type="ChEBI" id="CHEBI:15378"/>
        <dbReference type="ChEBI" id="CHEBI:16526"/>
        <dbReference type="ChEBI" id="CHEBI:17245"/>
        <dbReference type="ChEBI" id="CHEBI:33737"/>
        <dbReference type="ChEBI" id="CHEBI:33738"/>
        <dbReference type="EC" id="1.2.7.4"/>
    </reaction>
</comment>
<dbReference type="InterPro" id="IPR004137">
    <property type="entry name" value="HCP/CODH"/>
</dbReference>
<dbReference type="FunFam" id="1.20.1270.30:FF:000001">
    <property type="entry name" value="Carbon monoxide dehydrogenase"/>
    <property type="match status" value="1"/>
</dbReference>
<dbReference type="GO" id="GO:0006091">
    <property type="term" value="P:generation of precursor metabolites and energy"/>
    <property type="evidence" value="ECO:0007669"/>
    <property type="project" value="InterPro"/>
</dbReference>
<name>X1LWG9_9ZZZZ</name>
<keyword evidence="5" id="KW-0004">4Fe-4S</keyword>
<dbReference type="EMBL" id="BARV01017471">
    <property type="protein sequence ID" value="GAI23737.1"/>
    <property type="molecule type" value="Genomic_DNA"/>
</dbReference>
<evidence type="ECO:0000256" key="3">
    <source>
        <dbReference type="ARBA" id="ARBA00011738"/>
    </source>
</evidence>
<evidence type="ECO:0000256" key="4">
    <source>
        <dbReference type="ARBA" id="ARBA00012819"/>
    </source>
</evidence>
<evidence type="ECO:0000256" key="10">
    <source>
        <dbReference type="ARBA" id="ARBA00023014"/>
    </source>
</evidence>
<keyword evidence="7" id="KW-0479">Metal-binding</keyword>
<sequence>MEEERISEHKSVIKVYDRLRSELVEEHEKIDRVYKRIEKEGITNIWDRFEDQGLAFGDPDRRCQFCLQGVRCDLCSNGPCRANVATDRRGVCGMTGDGMAMRMMLLRNVMGTSTYQYHTEQTVKTLRAIANGKTPFKITEPEKLKTFAQRLGIDVSGDINKIAKRFCDFVEKDFNRKYDEPSVIVEKLAPKERKELWKKLGIFPGGVHGEILLSTSSCLTNVDGYYVSLALKAMRIGIAMAYQSQIVT</sequence>
<dbReference type="SUPFAM" id="SSF56821">
    <property type="entry name" value="Prismane protein-like"/>
    <property type="match status" value="1"/>
</dbReference>
<dbReference type="EC" id="1.2.7.4" evidence="4"/>
<organism evidence="12">
    <name type="scientific">marine sediment metagenome</name>
    <dbReference type="NCBI Taxonomy" id="412755"/>
    <lineage>
        <taxon>unclassified sequences</taxon>
        <taxon>metagenomes</taxon>
        <taxon>ecological metagenomes</taxon>
    </lineage>
</organism>
<dbReference type="InterPro" id="IPR011254">
    <property type="entry name" value="Prismane-like_sf"/>
</dbReference>
<evidence type="ECO:0000256" key="11">
    <source>
        <dbReference type="ARBA" id="ARBA00048733"/>
    </source>
</evidence>
<keyword evidence="10" id="KW-0411">Iron-sulfur</keyword>
<dbReference type="PANTHER" id="PTHR30109:SF4">
    <property type="entry name" value="CARBON MONOXIDE DEHYDROGENASE"/>
    <property type="match status" value="1"/>
</dbReference>
<comment type="subunit">
    <text evidence="3">Homodimer.</text>
</comment>
<dbReference type="GO" id="GO:0042542">
    <property type="term" value="P:response to hydrogen peroxide"/>
    <property type="evidence" value="ECO:0007669"/>
    <property type="project" value="TreeGrafter"/>
</dbReference>
<evidence type="ECO:0000313" key="12">
    <source>
        <dbReference type="EMBL" id="GAI23737.1"/>
    </source>
</evidence>
<dbReference type="InterPro" id="IPR016101">
    <property type="entry name" value="CO_DH_a-bundle"/>
</dbReference>
<dbReference type="PANTHER" id="PTHR30109">
    <property type="entry name" value="HYDROXYLAMINE REDUCTASE"/>
    <property type="match status" value="1"/>
</dbReference>
<dbReference type="AlphaFoldDB" id="X1LWG9"/>
<evidence type="ECO:0000256" key="7">
    <source>
        <dbReference type="ARBA" id="ARBA00022723"/>
    </source>
</evidence>
<protein>
    <recommendedName>
        <fullName evidence="4">anaerobic carbon-monoxide dehydrogenase</fullName>
        <ecNumber evidence="4">1.2.7.4</ecNumber>
    </recommendedName>
</protein>
<dbReference type="GO" id="GO:0016151">
    <property type="term" value="F:nickel cation binding"/>
    <property type="evidence" value="ECO:0007669"/>
    <property type="project" value="InterPro"/>
</dbReference>
<evidence type="ECO:0000256" key="1">
    <source>
        <dbReference type="ARBA" id="ARBA00001966"/>
    </source>
</evidence>
<proteinExistence type="inferred from homology"/>
<evidence type="ECO:0000256" key="2">
    <source>
        <dbReference type="ARBA" id="ARBA00010689"/>
    </source>
</evidence>
<dbReference type="GO" id="GO:0051539">
    <property type="term" value="F:4 iron, 4 sulfur cluster binding"/>
    <property type="evidence" value="ECO:0007669"/>
    <property type="project" value="UniProtKB-KW"/>
</dbReference>
<reference evidence="12" key="1">
    <citation type="journal article" date="2014" name="Front. Microbiol.">
        <title>High frequency of phylogenetically diverse reductive dehalogenase-homologous genes in deep subseafloor sedimentary metagenomes.</title>
        <authorList>
            <person name="Kawai M."/>
            <person name="Futagami T."/>
            <person name="Toyoda A."/>
            <person name="Takaki Y."/>
            <person name="Nishi S."/>
            <person name="Hori S."/>
            <person name="Arai W."/>
            <person name="Tsubouchi T."/>
            <person name="Morono Y."/>
            <person name="Uchiyama I."/>
            <person name="Ito T."/>
            <person name="Fujiyama A."/>
            <person name="Inagaki F."/>
            <person name="Takami H."/>
        </authorList>
    </citation>
    <scope>NUCLEOTIDE SEQUENCE</scope>
    <source>
        <strain evidence="12">Expedition CK06-06</strain>
    </source>
</reference>
<comment type="similarity">
    <text evidence="2">Belongs to the Ni-containing carbon monoxide dehydrogenase family.</text>
</comment>
<dbReference type="GO" id="GO:0043885">
    <property type="term" value="F:anaerobic carbon-monoxide dehydrogenase activity"/>
    <property type="evidence" value="ECO:0007669"/>
    <property type="project" value="UniProtKB-EC"/>
</dbReference>
<evidence type="ECO:0000256" key="8">
    <source>
        <dbReference type="ARBA" id="ARBA00023002"/>
    </source>
</evidence>
<dbReference type="Pfam" id="PF03063">
    <property type="entry name" value="Prismane"/>
    <property type="match status" value="1"/>
</dbReference>
<evidence type="ECO:0000256" key="9">
    <source>
        <dbReference type="ARBA" id="ARBA00023004"/>
    </source>
</evidence>
<dbReference type="GO" id="GO:0004601">
    <property type="term" value="F:peroxidase activity"/>
    <property type="evidence" value="ECO:0007669"/>
    <property type="project" value="TreeGrafter"/>
</dbReference>
<dbReference type="GO" id="GO:0050418">
    <property type="term" value="F:hydroxylamine reductase activity"/>
    <property type="evidence" value="ECO:0007669"/>
    <property type="project" value="TreeGrafter"/>
</dbReference>
<dbReference type="Gene3D" id="1.20.1270.30">
    <property type="match status" value="1"/>
</dbReference>
<keyword evidence="8" id="KW-0560">Oxidoreductase</keyword>
<accession>X1LWG9</accession>